<dbReference type="EMBL" id="WBSO01000034">
    <property type="protein sequence ID" value="KAB8290646.1"/>
    <property type="molecule type" value="Genomic_DNA"/>
</dbReference>
<sequence>MNVRKTSSSQYAELAEKAEGIAEDAADLITYFTPCRKPFDSYVVTQRINDALDELNVNLARVAACAEHVRLLALNAQAITALEEIENRHDEQETVDSVMPGKEDTNE</sequence>
<name>A0A6A2W1V1_9BIFI</name>
<protein>
    <submittedName>
        <fullName evidence="2">Uncharacterized protein</fullName>
    </submittedName>
</protein>
<dbReference type="RefSeq" id="WP_152356358.1">
    <property type="nucleotide sequence ID" value="NZ_JBHLXF010000001.1"/>
</dbReference>
<evidence type="ECO:0000256" key="1">
    <source>
        <dbReference type="SAM" id="MobiDB-lite"/>
    </source>
</evidence>
<feature type="region of interest" description="Disordered" evidence="1">
    <location>
        <begin position="88"/>
        <end position="107"/>
    </location>
</feature>
<reference evidence="2 3" key="1">
    <citation type="submission" date="2019-09" db="EMBL/GenBank/DDBJ databases">
        <title>Characterization of the phylogenetic diversity of two novel species belonging to the genus Bifidobacterium: Bifidobacterium cebidarum sp. nov. and Bifidobacterium leontopitheci sp. nov.</title>
        <authorList>
            <person name="Lugli G.A."/>
            <person name="Duranti S."/>
            <person name="Milani C."/>
            <person name="Turroni F."/>
            <person name="Ventura M."/>
        </authorList>
    </citation>
    <scope>NUCLEOTIDE SEQUENCE [LARGE SCALE GENOMIC DNA]</scope>
    <source>
        <strain evidence="2 3">DSM 100238</strain>
    </source>
</reference>
<proteinExistence type="predicted"/>
<accession>A0A6A2W1V1</accession>
<evidence type="ECO:0000313" key="2">
    <source>
        <dbReference type="EMBL" id="KAB8290646.1"/>
    </source>
</evidence>
<dbReference type="AlphaFoldDB" id="A0A6A2W1V1"/>
<comment type="caution">
    <text evidence="2">The sequence shown here is derived from an EMBL/GenBank/DDBJ whole genome shotgun (WGS) entry which is preliminary data.</text>
</comment>
<dbReference type="Proteomes" id="UP000440041">
    <property type="component" value="Unassembled WGS sequence"/>
</dbReference>
<evidence type="ECO:0000313" key="3">
    <source>
        <dbReference type="Proteomes" id="UP000440041"/>
    </source>
</evidence>
<organism evidence="2 3">
    <name type="scientific">Bifidobacterium apri</name>
    <dbReference type="NCBI Taxonomy" id="1769423"/>
    <lineage>
        <taxon>Bacteria</taxon>
        <taxon>Bacillati</taxon>
        <taxon>Actinomycetota</taxon>
        <taxon>Actinomycetes</taxon>
        <taxon>Bifidobacteriales</taxon>
        <taxon>Bifidobacteriaceae</taxon>
        <taxon>Bifidobacterium</taxon>
    </lineage>
</organism>
<keyword evidence="3" id="KW-1185">Reference proteome</keyword>
<gene>
    <name evidence="2" type="ORF">DSM100238_1859</name>
</gene>